<dbReference type="RefSeq" id="WP_070431598.1">
    <property type="nucleotide sequence ID" value="NZ_VYWO01000006.1"/>
</dbReference>
<keyword evidence="6" id="KW-0449">Lipoprotein</keyword>
<dbReference type="PROSITE" id="PS51257">
    <property type="entry name" value="PROKAR_LIPOPROTEIN"/>
    <property type="match status" value="1"/>
</dbReference>
<dbReference type="Pfam" id="PF03180">
    <property type="entry name" value="Lipoprotein_9"/>
    <property type="match status" value="1"/>
</dbReference>
<accession>A0A5N1GIG5</accession>
<dbReference type="PANTHER" id="PTHR30429:SF0">
    <property type="entry name" value="METHIONINE-BINDING LIPOPROTEIN METQ"/>
    <property type="match status" value="1"/>
</dbReference>
<dbReference type="PANTHER" id="PTHR30429">
    <property type="entry name" value="D-METHIONINE-BINDING LIPOPROTEIN METQ"/>
    <property type="match status" value="1"/>
</dbReference>
<comment type="caution">
    <text evidence="8">The sequence shown here is derived from an EMBL/GenBank/DDBJ whole genome shotgun (WGS) entry which is preliminary data.</text>
</comment>
<keyword evidence="4" id="KW-0472">Membrane</keyword>
<evidence type="ECO:0000256" key="6">
    <source>
        <dbReference type="ARBA" id="ARBA00023288"/>
    </source>
</evidence>
<evidence type="ECO:0000313" key="8">
    <source>
        <dbReference type="EMBL" id="KAA9300138.1"/>
    </source>
</evidence>
<dbReference type="GO" id="GO:0016020">
    <property type="term" value="C:membrane"/>
    <property type="evidence" value="ECO:0007669"/>
    <property type="project" value="UniProtKB-SubCell"/>
</dbReference>
<organism evidence="8 9">
    <name type="scientific">Aerococcus sanguinicola</name>
    <dbReference type="NCBI Taxonomy" id="119206"/>
    <lineage>
        <taxon>Bacteria</taxon>
        <taxon>Bacillati</taxon>
        <taxon>Bacillota</taxon>
        <taxon>Bacilli</taxon>
        <taxon>Lactobacillales</taxon>
        <taxon>Aerococcaceae</taxon>
        <taxon>Aerococcus</taxon>
    </lineage>
</organism>
<evidence type="ECO:0000256" key="1">
    <source>
        <dbReference type="ARBA" id="ARBA00004635"/>
    </source>
</evidence>
<reference evidence="8 9" key="1">
    <citation type="submission" date="2019-09" db="EMBL/GenBank/DDBJ databases">
        <title>Draft genome sequence assemblies of isolates from the urinary tract.</title>
        <authorList>
            <person name="Mores C.R."/>
            <person name="Putonti C."/>
            <person name="Wolfe A.J."/>
        </authorList>
    </citation>
    <scope>NUCLEOTIDE SEQUENCE [LARGE SCALE GENOMIC DNA]</scope>
    <source>
        <strain evidence="8 9">UMB623</strain>
    </source>
</reference>
<evidence type="ECO:0000256" key="2">
    <source>
        <dbReference type="ARBA" id="ARBA00008973"/>
    </source>
</evidence>
<dbReference type="AlphaFoldDB" id="A0A5N1GIG5"/>
<dbReference type="EMBL" id="VYWO01000006">
    <property type="protein sequence ID" value="KAA9300138.1"/>
    <property type="molecule type" value="Genomic_DNA"/>
</dbReference>
<keyword evidence="3 7" id="KW-0732">Signal</keyword>
<comment type="similarity">
    <text evidence="2">Belongs to the NlpA lipoprotein family.</text>
</comment>
<dbReference type="SUPFAM" id="SSF53850">
    <property type="entry name" value="Periplasmic binding protein-like II"/>
    <property type="match status" value="1"/>
</dbReference>
<comment type="subcellular location">
    <subcellularLocation>
        <location evidence="1">Membrane</location>
        <topology evidence="1">Lipid-anchor</topology>
    </subcellularLocation>
</comment>
<evidence type="ECO:0000313" key="9">
    <source>
        <dbReference type="Proteomes" id="UP000327148"/>
    </source>
</evidence>
<keyword evidence="5" id="KW-0564">Palmitate</keyword>
<gene>
    <name evidence="8" type="ORF">F6I03_08235</name>
</gene>
<evidence type="ECO:0000256" key="3">
    <source>
        <dbReference type="ARBA" id="ARBA00022729"/>
    </source>
</evidence>
<feature type="signal peptide" evidence="7">
    <location>
        <begin position="1"/>
        <end position="20"/>
    </location>
</feature>
<feature type="chain" id="PRO_5039275988" evidence="7">
    <location>
        <begin position="21"/>
        <end position="261"/>
    </location>
</feature>
<dbReference type="Gene3D" id="3.40.190.10">
    <property type="entry name" value="Periplasmic binding protein-like II"/>
    <property type="match status" value="2"/>
</dbReference>
<evidence type="ECO:0000256" key="4">
    <source>
        <dbReference type="ARBA" id="ARBA00023136"/>
    </source>
</evidence>
<evidence type="ECO:0000256" key="5">
    <source>
        <dbReference type="ARBA" id="ARBA00023139"/>
    </source>
</evidence>
<dbReference type="InterPro" id="IPR004872">
    <property type="entry name" value="Lipoprotein_NlpA"/>
</dbReference>
<name>A0A5N1GIG5_9LACT</name>
<protein>
    <submittedName>
        <fullName evidence="8">Metal ABC transporter substrate-binding protein</fullName>
    </submittedName>
</protein>
<dbReference type="OrthoDB" id="9812878at2"/>
<proteinExistence type="inferred from homology"/>
<sequence length="261" mass="28595">MKNKKSLLVCLLLLPLFLFACGQSESKGAKTITIGTTAISQDVLDKAIDVFNASQSDYKAEKKVFDDAVGPNIGAEDGSLDATLHQHEPYLNNFNKEKNGHLKKIGPPIFAFQIGLYAKDITDLKDIKDGMTVALSNDVSNGALALQLLAQEGLIKLDPSKSLPAVEDITENPHNLKFIEMERMQLANALTDCDLALVMSDVMKEAGHNPAKALAYAQEPGIYLVVKEEAPWNEAFLKALTSQEVKDYINNETEQTKKALF</sequence>
<evidence type="ECO:0000256" key="7">
    <source>
        <dbReference type="SAM" id="SignalP"/>
    </source>
</evidence>
<dbReference type="Proteomes" id="UP000327148">
    <property type="component" value="Unassembled WGS sequence"/>
</dbReference>